<name>A0A437J7G7_9SPHN</name>
<dbReference type="OrthoDB" id="7478806at2"/>
<dbReference type="EMBL" id="RZUL01000003">
    <property type="protein sequence ID" value="RVT40964.1"/>
    <property type="molecule type" value="Genomic_DNA"/>
</dbReference>
<evidence type="ECO:0000313" key="1">
    <source>
        <dbReference type="EMBL" id="RVT40964.1"/>
    </source>
</evidence>
<sequence>MRGGQSFWISPSPFGLSLSKPPTERSEVSSLRSGTPFDKLRANGIAVFFCITSPLPAHRRQ</sequence>
<proteinExistence type="predicted"/>
<dbReference type="Proteomes" id="UP000282977">
    <property type="component" value="Unassembled WGS sequence"/>
</dbReference>
<organism evidence="1 2">
    <name type="scientific">Sphingobium algorifonticola</name>
    <dbReference type="NCBI Taxonomy" id="2008318"/>
    <lineage>
        <taxon>Bacteria</taxon>
        <taxon>Pseudomonadati</taxon>
        <taxon>Pseudomonadota</taxon>
        <taxon>Alphaproteobacteria</taxon>
        <taxon>Sphingomonadales</taxon>
        <taxon>Sphingomonadaceae</taxon>
        <taxon>Sphingobium</taxon>
    </lineage>
</organism>
<accession>A0A437J7G7</accession>
<protein>
    <submittedName>
        <fullName evidence="1">Uncharacterized protein</fullName>
    </submittedName>
</protein>
<evidence type="ECO:0000313" key="2">
    <source>
        <dbReference type="Proteomes" id="UP000282977"/>
    </source>
</evidence>
<reference evidence="1 2" key="1">
    <citation type="submission" date="2019-01" db="EMBL/GenBank/DDBJ databases">
        <authorList>
            <person name="Chen W.-M."/>
        </authorList>
    </citation>
    <scope>NUCLEOTIDE SEQUENCE [LARGE SCALE GENOMIC DNA]</scope>
    <source>
        <strain evidence="1 2">TLA-22</strain>
    </source>
</reference>
<comment type="caution">
    <text evidence="1">The sequence shown here is derived from an EMBL/GenBank/DDBJ whole genome shotgun (WGS) entry which is preliminary data.</text>
</comment>
<keyword evidence="2" id="KW-1185">Reference proteome</keyword>
<dbReference type="AlphaFoldDB" id="A0A437J7G7"/>
<gene>
    <name evidence="1" type="ORF">ENE74_10935</name>
</gene>